<reference evidence="9" key="2">
    <citation type="submission" date="2022-08" db="UniProtKB">
        <authorList>
            <consortium name="EnsemblMetazoa"/>
        </authorList>
    </citation>
    <scope>IDENTIFICATION</scope>
    <source>
        <strain evidence="9">STECLA/ALBI9_A</strain>
    </source>
</reference>
<keyword evidence="4" id="KW-1015">Disulfide bond</keyword>
<dbReference type="InterPro" id="IPR036508">
    <property type="entry name" value="Chitin-bd_dom_sf"/>
</dbReference>
<feature type="region of interest" description="Disordered" evidence="6">
    <location>
        <begin position="99"/>
        <end position="255"/>
    </location>
</feature>
<dbReference type="GO" id="GO:0008061">
    <property type="term" value="F:chitin binding"/>
    <property type="evidence" value="ECO:0007669"/>
    <property type="project" value="UniProtKB-KW"/>
</dbReference>
<keyword evidence="3" id="KW-0677">Repeat</keyword>
<evidence type="ECO:0000313" key="9">
    <source>
        <dbReference type="EnsemblMetazoa" id="AALB005089-PA"/>
    </source>
</evidence>
<dbReference type="GO" id="GO:0005576">
    <property type="term" value="C:extracellular region"/>
    <property type="evidence" value="ECO:0007669"/>
    <property type="project" value="InterPro"/>
</dbReference>
<dbReference type="AlphaFoldDB" id="A0A182FEZ8"/>
<feature type="compositionally biased region" description="Low complexity" evidence="6">
    <location>
        <begin position="99"/>
        <end position="113"/>
    </location>
</feature>
<dbReference type="Proteomes" id="UP000069272">
    <property type="component" value="Chromosome 3L"/>
</dbReference>
<protein>
    <recommendedName>
        <fullName evidence="8">Chitin-binding type-2 domain-containing protein</fullName>
    </recommendedName>
</protein>
<dbReference type="VEuPathDB" id="VectorBase:AALB005089"/>
<dbReference type="Pfam" id="PF02389">
    <property type="entry name" value="Cornifin"/>
    <property type="match status" value="1"/>
</dbReference>
<evidence type="ECO:0000313" key="10">
    <source>
        <dbReference type="Proteomes" id="UP000069272"/>
    </source>
</evidence>
<dbReference type="InterPro" id="IPR002557">
    <property type="entry name" value="Chitin-bd_dom"/>
</dbReference>
<feature type="domain" description="Chitin-binding type-2" evidence="8">
    <location>
        <begin position="434"/>
        <end position="495"/>
    </location>
</feature>
<dbReference type="EnsemblMetazoa" id="AALB005089-RA">
    <property type="protein sequence ID" value="AALB005089-PA"/>
    <property type="gene ID" value="AALB005089"/>
</dbReference>
<feature type="compositionally biased region" description="Polar residues" evidence="6">
    <location>
        <begin position="182"/>
        <end position="239"/>
    </location>
</feature>
<keyword evidence="1" id="KW-0147">Chitin-binding</keyword>
<dbReference type="STRING" id="7167.A0A182FEZ8"/>
<accession>A0A182FEZ8</accession>
<organism evidence="9 10">
    <name type="scientific">Anopheles albimanus</name>
    <name type="common">New world malaria mosquito</name>
    <dbReference type="NCBI Taxonomy" id="7167"/>
    <lineage>
        <taxon>Eukaryota</taxon>
        <taxon>Metazoa</taxon>
        <taxon>Ecdysozoa</taxon>
        <taxon>Arthropoda</taxon>
        <taxon>Hexapoda</taxon>
        <taxon>Insecta</taxon>
        <taxon>Pterygota</taxon>
        <taxon>Neoptera</taxon>
        <taxon>Endopterygota</taxon>
        <taxon>Diptera</taxon>
        <taxon>Nematocera</taxon>
        <taxon>Culicoidea</taxon>
        <taxon>Culicidae</taxon>
        <taxon>Anophelinae</taxon>
        <taxon>Anopheles</taxon>
    </lineage>
</organism>
<feature type="domain" description="Chitin-binding type-2" evidence="8">
    <location>
        <begin position="628"/>
        <end position="684"/>
    </location>
</feature>
<evidence type="ECO:0000256" key="6">
    <source>
        <dbReference type="SAM" id="MobiDB-lite"/>
    </source>
</evidence>
<dbReference type="PANTHER" id="PTHR23301">
    <property type="entry name" value="CHITIN BINDING PERITROPHIN-A"/>
    <property type="match status" value="1"/>
</dbReference>
<proteinExistence type="predicted"/>
<evidence type="ECO:0000256" key="3">
    <source>
        <dbReference type="ARBA" id="ARBA00022737"/>
    </source>
</evidence>
<evidence type="ECO:0000256" key="1">
    <source>
        <dbReference type="ARBA" id="ARBA00022669"/>
    </source>
</evidence>
<dbReference type="InterPro" id="IPR051940">
    <property type="entry name" value="Chitin_bind-dev_reg"/>
</dbReference>
<dbReference type="PROSITE" id="PS50940">
    <property type="entry name" value="CHIT_BIND_II"/>
    <property type="match status" value="6"/>
</dbReference>
<evidence type="ECO:0000256" key="2">
    <source>
        <dbReference type="ARBA" id="ARBA00022729"/>
    </source>
</evidence>
<feature type="compositionally biased region" description="Low complexity" evidence="6">
    <location>
        <begin position="121"/>
        <end position="181"/>
    </location>
</feature>
<evidence type="ECO:0000259" key="8">
    <source>
        <dbReference type="PROSITE" id="PS50940"/>
    </source>
</evidence>
<feature type="domain" description="Chitin-binding type-2" evidence="8">
    <location>
        <begin position="539"/>
        <end position="598"/>
    </location>
</feature>
<keyword evidence="5" id="KW-0325">Glycoprotein</keyword>
<feature type="signal peptide" evidence="7">
    <location>
        <begin position="1"/>
        <end position="30"/>
    </location>
</feature>
<feature type="domain" description="Chitin-binding type-2" evidence="8">
    <location>
        <begin position="247"/>
        <end position="302"/>
    </location>
</feature>
<reference evidence="9 10" key="1">
    <citation type="journal article" date="2017" name="G3 (Bethesda)">
        <title>The Physical Genome Mapping of Anopheles albimanus Corrected Scaffold Misassemblies and Identified Interarm Rearrangements in Genus Anopheles.</title>
        <authorList>
            <person name="Artemov G.N."/>
            <person name="Peery A.N."/>
            <person name="Jiang X."/>
            <person name="Tu Z."/>
            <person name="Stegniy V.N."/>
            <person name="Sharakhova M.V."/>
            <person name="Sharakhov I.V."/>
        </authorList>
    </citation>
    <scope>NUCLEOTIDE SEQUENCE [LARGE SCALE GENOMIC DNA]</scope>
    <source>
        <strain evidence="9 10">ALBI9_A</strain>
    </source>
</reference>
<dbReference type="PANTHER" id="PTHR23301:SF0">
    <property type="entry name" value="CHITIN-BINDING TYPE-2 DOMAIN-CONTAINING PROTEIN-RELATED"/>
    <property type="match status" value="1"/>
</dbReference>
<dbReference type="Gene3D" id="2.170.140.10">
    <property type="entry name" value="Chitin binding domain"/>
    <property type="match status" value="7"/>
</dbReference>
<name>A0A182FEZ8_ANOAL</name>
<dbReference type="SMART" id="SM00494">
    <property type="entry name" value="ChtBD2"/>
    <property type="match status" value="7"/>
</dbReference>
<feature type="domain" description="Chitin-binding type-2" evidence="8">
    <location>
        <begin position="353"/>
        <end position="412"/>
    </location>
</feature>
<evidence type="ECO:0000256" key="5">
    <source>
        <dbReference type="ARBA" id="ARBA00023180"/>
    </source>
</evidence>
<dbReference type="VEuPathDB" id="VectorBase:AALB20_030639"/>
<feature type="chain" id="PRO_5043780643" description="Chitin-binding type-2 domain-containing protein" evidence="7">
    <location>
        <begin position="31"/>
        <end position="830"/>
    </location>
</feature>
<evidence type="ECO:0000256" key="7">
    <source>
        <dbReference type="SAM" id="SignalP"/>
    </source>
</evidence>
<feature type="domain" description="Chitin-binding type-2" evidence="8">
    <location>
        <begin position="39"/>
        <end position="98"/>
    </location>
</feature>
<dbReference type="SUPFAM" id="SSF57625">
    <property type="entry name" value="Invertebrate chitin-binding proteins"/>
    <property type="match status" value="7"/>
</dbReference>
<keyword evidence="10" id="KW-1185">Reference proteome</keyword>
<dbReference type="VEuPathDB" id="VectorBase:AALB20_028499"/>
<sequence length="830" mass="89774">MKGSGSRMDKTIDLVAVLCVFLSATFFVSAQSGVMIPNHPNCTDPDGWYPIYFVHPTNCSKFFECRRRDAYEFDCSAGLHFNSKINVCDYPANAQCTPGTTLPPTSPTETPNPGSTPDPNPGTTQNPNPGTTQNPNPGTTTDPNTGTTQDPNPGSTADPNPGTTQNPNPGTTQSPNPGTTQDPNPGTTQDPNPGTTQDPNPGSTSDPNPGTTQDPNPGTTQDPYPGTTSEPNPGTTQDPNPEKPPVDPHCPPSGVSKPNYWPNPMDCSKYFGCVDGCVQEFKCPANLYWHDRLKRCDYHWNCECQCPVIPPAPSVIKDWATTAITVVVTVFVTVNGLSCNKCGIRTANQFPNHPECTSVPITNPKYFRDEEDCGKFYECNRGTAYEHVCSVGYAFNQRTTYCAPAASVNCSSKAPIASGSCTICQQAKESIRQHPNCRGGSRAHQRPVLFRDEKDCSKYYQCDHGTAYLVQCPAALHFNSLTNVCDYPRNVDCSGPVMQEQVDGDANGYPGTNGHQGGRDPSDAPCPICQQATNVLEKHPNCNARSSFFSLYFRHETDCSKFYQCSHGSAYEIKCPAGLNFNTRINVCDYPRNVDCSGPVIGQASEPTYPGTNGHQGDQQAVNVVPAHPRCKAHDGSYFRHETDCSKFFHCNHGAAYEIQCSAGLQYNARIKVCDHPYNVDCSEEGTEHSCPAGLHFNIRSTVCDHPRNVDCQEQPSEASPQQSTANVPGTGTEVTILAIHPKCPAITGDQEPVYWADSRDCTCYFGCQWGSAPSASTVSSCLWQAEFDCESVSAHDSLSSFSMFSIVSSGSGCALGLTTLPLSSCEDCE</sequence>
<evidence type="ECO:0000256" key="4">
    <source>
        <dbReference type="ARBA" id="ARBA00023157"/>
    </source>
</evidence>
<dbReference type="Pfam" id="PF01607">
    <property type="entry name" value="CBM_14"/>
    <property type="match status" value="7"/>
</dbReference>
<keyword evidence="2 7" id="KW-0732">Signal</keyword>